<keyword evidence="9" id="KW-0768">Sushi</keyword>
<dbReference type="InterPro" id="IPR018097">
    <property type="entry name" value="EGF_Ca-bd_CS"/>
</dbReference>
<sequence length="1742" mass="196986">MKWIVAVAVLCLNLAVGLKATSHKLTVPLKNCSKVDKALKNGYWEVDNLGESIEFWCRKGFRLKRKKNGPQYLECVNNLIIGNWPRCRPRKVKTAKSMIKSLINQHHHEIQADEARGSGGEEIPDHWIPYGNDIAREDEDEIVILETQDGEKIKETGKYNTRSENQDPDLKKQYVDEDAEEEYDEEEKEDQVDEDVDNYGDYNPDYENEGSARPSGDYGQYYDYNYEGSGSDYKQNIGIDDTEYAEDNTGGDDPMIEEEQQQEDPEITEEQHAEGLATTDAPATNDDSLETNETEAQTNEGAKDDYDDSDDDYKEPEEEDYVEQDEYEEEEDESERERIETEEELLYRNYEILSDFYKKHFVDLRVLDTSCVPEKVPPPSIANGGVKEYQTVENVLLPGKRYHEVIYQCDQGYKLSDSSLGHMFCQQQGWMGVQPYCEEDPNAASSATPKAMKDCQENTGCEHLCKLVDGRAVCFCNEGYDIYDVTSCVDIDECADGNGGCSHSCINKPGTYTCECPKGYSASGGDCLDINECVANNGHGPCQDTCINKDGGYECTCENLEGTELQEDGHKCSGVDLCAENNGGCSHECYTTYGQSFCMCPAGYKLDEDWKTCVDVNECATMASVRESCANGCENTIGSYRCMEQADLESVESRILCDSGYEFNEESNECVDIDDCSEEPCGANGQCMDKVNAYSCDCNKGFSFDGTTCVDIDECAEDELRCGEGICENHLGSFDCICNPGYELREAICQDIDECTGDKYPCDQGVCQNIPGSFVCDCEEGYEFKNGVCQDIDECLSDESLCDFGSCKNLPGSYECICEQGFEFREGRCEDIDECAQGSCQNGKCSNWEGSFDCECDIGFQWSEETRQCEDIDECSHQACGRAQCENTIGSFNCLCRGNRVYNIAQRKCQRLNPCKQNPELCGAHGYCNMVRSGFECRCDPGFESNGTVCMDVDECAIDNGGCKHKCENSQGSFQCICESGYQINPNDPRICIDVDECAELEDTCNQNCINTIGSFRCDCSEGYVIDPEDPKNCQSGSECSDECSFQCKNGKCICPEGFVLDSDMITCIKESPKFDGCAPLPHSDGMALQCSNEPENEVYERGTICRGKCIQGYIAMGRLKQKCRRDGTWSGSDGSCRQVFCPPLELAPHVQVRPESCSLEPSLVRQRCKFSCEDGFNLVGSRATRCRRNNSWKHNGGPPKCTPEARMTNALSFVPLSTTSRPYSSEVVGSQESYEDKGNLSPTSYTEPYVYCPPDIVRDLPADSATIYVRIPQPKTNVNWYDFVKATPKWAKSLEGQLGLGKTLITFQALSPITEESASCSFTVYVKDTVPPRVYNCPNDFNVYLDEGQEKRQVFWEEPIFADNVKIKHVMASKMPGQLFEEGKHNVLYQASDDDGNQANCRFVIKVYPAQQLEIRRRKMEEEDKQCLERWEEIQRSLELEDWFQQHHVSSSIPQEKINSPNTILRAREDAIEAFKIKKAKLKRDLLDVQLKALEDSCPKLESHEIKLAKIRYWQYEISQLEQEIREASLEAFRWKKTQENLQARLKAVELEKKKIERQQIQISECAKARIESVAAMKKDFLESNQRISYCVGMAKDLRWKGVTVLGQLREENTKLSDIIAVTDDLQRQLDEDESHEDPELARFDSELADLNTKIELLEDQDFLLRDDWDRAHCYHKDLFQYNIAQLDDIINHLTHEKRQKTKQFNNADVQTDPLCSKEEQIRKMCEDIALEICNMAAFQN</sequence>
<dbReference type="PROSITE" id="PS01186">
    <property type="entry name" value="EGF_2"/>
    <property type="match status" value="7"/>
</dbReference>
<gene>
    <name evidence="16" type="ORF">TCAL_09991</name>
</gene>
<evidence type="ECO:0000256" key="12">
    <source>
        <dbReference type="SAM" id="SignalP"/>
    </source>
</evidence>
<dbReference type="GO" id="GO:0005576">
    <property type="term" value="C:extracellular region"/>
    <property type="evidence" value="ECO:0007669"/>
    <property type="project" value="UniProtKB-SubCell"/>
</dbReference>
<dbReference type="InterPro" id="IPR013032">
    <property type="entry name" value="EGF-like_CS"/>
</dbReference>
<feature type="domain" description="Sushi" evidence="15">
    <location>
        <begin position="1140"/>
        <end position="1204"/>
    </location>
</feature>
<evidence type="ECO:0000256" key="1">
    <source>
        <dbReference type="ARBA" id="ARBA00004613"/>
    </source>
</evidence>
<dbReference type="InterPro" id="IPR049883">
    <property type="entry name" value="NOTCH1_EGF-like"/>
</dbReference>
<keyword evidence="6 8" id="KW-1015">Disulfide bond</keyword>
<dbReference type="InterPro" id="IPR050751">
    <property type="entry name" value="ECM_structural_protein"/>
</dbReference>
<feature type="domain" description="EGF-like" evidence="13">
    <location>
        <begin position="994"/>
        <end position="1035"/>
    </location>
</feature>
<feature type="disulfide bond" evidence="8">
    <location>
        <begin position="835"/>
        <end position="845"/>
    </location>
</feature>
<dbReference type="Gene3D" id="2.10.25.10">
    <property type="entry name" value="Laminin"/>
    <property type="match status" value="14"/>
</dbReference>
<evidence type="ECO:0000256" key="7">
    <source>
        <dbReference type="ARBA" id="ARBA00023180"/>
    </source>
</evidence>
<feature type="domain" description="EGF-like" evidence="13">
    <location>
        <begin position="672"/>
        <end position="710"/>
    </location>
</feature>
<proteinExistence type="predicted"/>
<evidence type="ECO:0000256" key="8">
    <source>
        <dbReference type="PROSITE-ProRule" id="PRU00076"/>
    </source>
</evidence>
<feature type="signal peptide" evidence="12">
    <location>
        <begin position="1"/>
        <end position="20"/>
    </location>
</feature>
<evidence type="ECO:0000256" key="2">
    <source>
        <dbReference type="ARBA" id="ARBA00022525"/>
    </source>
</evidence>
<keyword evidence="10" id="KW-0175">Coiled coil</keyword>
<feature type="region of interest" description="Disordered" evidence="11">
    <location>
        <begin position="154"/>
        <end position="340"/>
    </location>
</feature>
<dbReference type="SMART" id="SM00181">
    <property type="entry name" value="EGF"/>
    <property type="match status" value="14"/>
</dbReference>
<dbReference type="PROSITE" id="PS50825">
    <property type="entry name" value="HYR"/>
    <property type="match status" value="1"/>
</dbReference>
<dbReference type="InterPro" id="IPR000436">
    <property type="entry name" value="Sushi_SCR_CCP_dom"/>
</dbReference>
<evidence type="ECO:0000256" key="5">
    <source>
        <dbReference type="ARBA" id="ARBA00022737"/>
    </source>
</evidence>
<dbReference type="PROSITE" id="PS50923">
    <property type="entry name" value="SUSHI"/>
    <property type="match status" value="2"/>
</dbReference>
<feature type="domain" description="EGF-like" evidence="13">
    <location>
        <begin position="831"/>
        <end position="870"/>
    </location>
</feature>
<feature type="chain" id="PRO_5021863472" description="Fibrillin-2" evidence="12">
    <location>
        <begin position="21"/>
        <end position="1742"/>
    </location>
</feature>
<dbReference type="PANTHER" id="PTHR24034">
    <property type="entry name" value="EGF-LIKE DOMAIN-CONTAINING PROTEIN"/>
    <property type="match status" value="1"/>
</dbReference>
<evidence type="ECO:0000313" key="17">
    <source>
        <dbReference type="Proteomes" id="UP000318571"/>
    </source>
</evidence>
<feature type="domain" description="EGF-like" evidence="13">
    <location>
        <begin position="911"/>
        <end position="951"/>
    </location>
</feature>
<evidence type="ECO:0000256" key="11">
    <source>
        <dbReference type="SAM" id="MobiDB-lite"/>
    </source>
</evidence>
<dbReference type="FunFam" id="2.10.25.10:FF:000005">
    <property type="entry name" value="Fibrillin 2"/>
    <property type="match status" value="1"/>
</dbReference>
<keyword evidence="5" id="KW-0677">Repeat</keyword>
<dbReference type="SUPFAM" id="SSF57196">
    <property type="entry name" value="EGF/Laminin"/>
    <property type="match status" value="4"/>
</dbReference>
<dbReference type="Gene3D" id="2.10.70.10">
    <property type="entry name" value="Complement Module, domain 1"/>
    <property type="match status" value="3"/>
</dbReference>
<accession>A0A553PQ30</accession>
<feature type="domain" description="EGF-like" evidence="13">
    <location>
        <begin position="791"/>
        <end position="830"/>
    </location>
</feature>
<keyword evidence="7" id="KW-0325">Glycoprotein</keyword>
<dbReference type="CDD" id="cd00033">
    <property type="entry name" value="CCP"/>
    <property type="match status" value="2"/>
</dbReference>
<dbReference type="STRING" id="6832.A0A553PQ30"/>
<evidence type="ECO:0000259" key="15">
    <source>
        <dbReference type="PROSITE" id="PS50923"/>
    </source>
</evidence>
<feature type="domain" description="EGF-like" evidence="13">
    <location>
        <begin position="711"/>
        <end position="750"/>
    </location>
</feature>
<dbReference type="PROSITE" id="PS01187">
    <property type="entry name" value="EGF_CA"/>
    <property type="match status" value="3"/>
</dbReference>
<evidence type="ECO:0000256" key="6">
    <source>
        <dbReference type="ARBA" id="ARBA00023157"/>
    </source>
</evidence>
<keyword evidence="4 12" id="KW-0732">Signal</keyword>
<comment type="subcellular location">
    <subcellularLocation>
        <location evidence="1">Secreted</location>
    </subcellularLocation>
</comment>
<dbReference type="InterPro" id="IPR000742">
    <property type="entry name" value="EGF"/>
</dbReference>
<dbReference type="SUPFAM" id="SSF57535">
    <property type="entry name" value="Complement control module/SCR domain"/>
    <property type="match status" value="3"/>
</dbReference>
<dbReference type="PROSITE" id="PS50026">
    <property type="entry name" value="EGF_3"/>
    <property type="match status" value="8"/>
</dbReference>
<dbReference type="Proteomes" id="UP000318571">
    <property type="component" value="Chromosome 6"/>
</dbReference>
<reference evidence="16 17" key="1">
    <citation type="journal article" date="2018" name="Nat. Ecol. Evol.">
        <title>Genomic signatures of mitonuclear coevolution across populations of Tigriopus californicus.</title>
        <authorList>
            <person name="Barreto F.S."/>
            <person name="Watson E.T."/>
            <person name="Lima T.G."/>
            <person name="Willett C.S."/>
            <person name="Edmands S."/>
            <person name="Li W."/>
            <person name="Burton R.S."/>
        </authorList>
    </citation>
    <scope>NUCLEOTIDE SEQUENCE [LARGE SCALE GENOMIC DNA]</scope>
    <source>
        <strain evidence="16 17">San Diego</strain>
    </source>
</reference>
<dbReference type="FunFam" id="2.10.25.10:FF:000014">
    <property type="entry name" value="Latent-transforming growth factor beta-binding protein 3"/>
    <property type="match status" value="3"/>
</dbReference>
<protein>
    <recommendedName>
        <fullName evidence="18">Fibrillin-2</fullName>
    </recommendedName>
</protein>
<evidence type="ECO:0000256" key="3">
    <source>
        <dbReference type="ARBA" id="ARBA00022536"/>
    </source>
</evidence>
<dbReference type="Pfam" id="PF14670">
    <property type="entry name" value="FXa_inhibition"/>
    <property type="match status" value="1"/>
</dbReference>
<feature type="compositionally biased region" description="Acidic residues" evidence="11">
    <location>
        <begin position="240"/>
        <end position="268"/>
    </location>
</feature>
<feature type="compositionally biased region" description="Acidic residues" evidence="11">
    <location>
        <begin position="176"/>
        <end position="208"/>
    </location>
</feature>
<feature type="coiled-coil region" evidence="10">
    <location>
        <begin position="1478"/>
        <end position="1560"/>
    </location>
</feature>
<evidence type="ECO:0000259" key="14">
    <source>
        <dbReference type="PROSITE" id="PS50825"/>
    </source>
</evidence>
<dbReference type="InterPro" id="IPR000152">
    <property type="entry name" value="EGF-type_Asp/Asn_hydroxyl_site"/>
</dbReference>
<dbReference type="InterPro" id="IPR001881">
    <property type="entry name" value="EGF-like_Ca-bd_dom"/>
</dbReference>
<dbReference type="GO" id="GO:0005509">
    <property type="term" value="F:calcium ion binding"/>
    <property type="evidence" value="ECO:0007669"/>
    <property type="project" value="InterPro"/>
</dbReference>
<dbReference type="Pfam" id="PF07645">
    <property type="entry name" value="EGF_CA"/>
    <property type="match status" value="10"/>
</dbReference>
<evidence type="ECO:0000256" key="9">
    <source>
        <dbReference type="PROSITE-ProRule" id="PRU00302"/>
    </source>
</evidence>
<keyword evidence="17" id="KW-1185">Reference proteome</keyword>
<feature type="compositionally biased region" description="Acidic residues" evidence="11">
    <location>
        <begin position="305"/>
        <end position="340"/>
    </location>
</feature>
<feature type="domain" description="EGF-like" evidence="13">
    <location>
        <begin position="751"/>
        <end position="790"/>
    </location>
</feature>
<feature type="domain" description="EGF-like" evidence="13">
    <location>
        <begin position="490"/>
        <end position="528"/>
    </location>
</feature>
<dbReference type="EMBL" id="VCGU01000002">
    <property type="protein sequence ID" value="TRY79789.1"/>
    <property type="molecule type" value="Genomic_DNA"/>
</dbReference>
<feature type="domain" description="HYR" evidence="14">
    <location>
        <begin position="1328"/>
        <end position="1410"/>
    </location>
</feature>
<dbReference type="SUPFAM" id="SSF57184">
    <property type="entry name" value="Growth factor receptor domain"/>
    <property type="match status" value="3"/>
</dbReference>
<evidence type="ECO:0000256" key="10">
    <source>
        <dbReference type="SAM" id="Coils"/>
    </source>
</evidence>
<comment type="caution">
    <text evidence="16">The sequence shown here is derived from an EMBL/GenBank/DDBJ whole genome shotgun (WGS) entry which is preliminary data.</text>
</comment>
<dbReference type="InterPro" id="IPR035976">
    <property type="entry name" value="Sushi/SCR/CCP_sf"/>
</dbReference>
<keyword evidence="3 8" id="KW-0245">EGF-like domain</keyword>
<dbReference type="Pfam" id="PF02494">
    <property type="entry name" value="HYR"/>
    <property type="match status" value="1"/>
</dbReference>
<dbReference type="Pfam" id="PF00084">
    <property type="entry name" value="Sushi"/>
    <property type="match status" value="3"/>
</dbReference>
<evidence type="ECO:0000259" key="13">
    <source>
        <dbReference type="PROSITE" id="PS50026"/>
    </source>
</evidence>
<keyword evidence="2" id="KW-0964">Secreted</keyword>
<feature type="compositionally biased region" description="Basic and acidic residues" evidence="11">
    <location>
        <begin position="164"/>
        <end position="175"/>
    </location>
</feature>
<feature type="domain" description="Sushi" evidence="15">
    <location>
        <begin position="1089"/>
        <end position="1139"/>
    </location>
</feature>
<comment type="caution">
    <text evidence="8">Lacks conserved residue(s) required for the propagation of feature annotation.</text>
</comment>
<organism evidence="16 17">
    <name type="scientific">Tigriopus californicus</name>
    <name type="common">Marine copepod</name>
    <dbReference type="NCBI Taxonomy" id="6832"/>
    <lineage>
        <taxon>Eukaryota</taxon>
        <taxon>Metazoa</taxon>
        <taxon>Ecdysozoa</taxon>
        <taxon>Arthropoda</taxon>
        <taxon>Crustacea</taxon>
        <taxon>Multicrustacea</taxon>
        <taxon>Hexanauplia</taxon>
        <taxon>Copepoda</taxon>
        <taxon>Harpacticoida</taxon>
        <taxon>Harpacticidae</taxon>
        <taxon>Tigriopus</taxon>
    </lineage>
</organism>
<dbReference type="OMA" id="PRICIDV"/>
<evidence type="ECO:0000256" key="4">
    <source>
        <dbReference type="ARBA" id="ARBA00022729"/>
    </source>
</evidence>
<evidence type="ECO:0000313" key="16">
    <source>
        <dbReference type="EMBL" id="TRY79789.1"/>
    </source>
</evidence>
<dbReference type="InterPro" id="IPR009030">
    <property type="entry name" value="Growth_fac_rcpt_cys_sf"/>
</dbReference>
<dbReference type="PROSITE" id="PS00010">
    <property type="entry name" value="ASX_HYDROXYL"/>
    <property type="match status" value="8"/>
</dbReference>
<dbReference type="FunFam" id="2.10.25.10:FF:000002">
    <property type="entry name" value="Latent-transforming growth factor beta-binding protein 3"/>
    <property type="match status" value="1"/>
</dbReference>
<name>A0A553PQ30_TIGCA</name>
<feature type="disulfide bond" evidence="9">
    <location>
        <begin position="1110"/>
        <end position="1137"/>
    </location>
</feature>
<dbReference type="CDD" id="cd00054">
    <property type="entry name" value="EGF_CA"/>
    <property type="match status" value="6"/>
</dbReference>
<dbReference type="SMART" id="SM00179">
    <property type="entry name" value="EGF_CA"/>
    <property type="match status" value="14"/>
</dbReference>
<evidence type="ECO:0008006" key="18">
    <source>
        <dbReference type="Google" id="ProtNLM"/>
    </source>
</evidence>
<dbReference type="InterPro" id="IPR003410">
    <property type="entry name" value="HYR_dom"/>
</dbReference>
<dbReference type="Pfam" id="PF12661">
    <property type="entry name" value="hEGF"/>
    <property type="match status" value="2"/>
</dbReference>
<dbReference type="SMART" id="SM00032">
    <property type="entry name" value="CCP"/>
    <property type="match status" value="4"/>
</dbReference>
<dbReference type="FunFam" id="2.10.25.10:FF:000037">
    <property type="entry name" value="Signal peptide, CUB domain and EGF-like domain-containing 2"/>
    <property type="match status" value="1"/>
</dbReference>
<dbReference type="PANTHER" id="PTHR24034:SF209">
    <property type="entry name" value="EGF-LIKE DOMAIN-CONTAINING PROTEIN"/>
    <property type="match status" value="1"/>
</dbReference>